<dbReference type="EMBL" id="MU855511">
    <property type="protein sequence ID" value="KAK3902420.1"/>
    <property type="molecule type" value="Genomic_DNA"/>
</dbReference>
<dbReference type="Proteomes" id="UP001303889">
    <property type="component" value="Unassembled WGS sequence"/>
</dbReference>
<accession>A0AAN6RTH8</accession>
<evidence type="ECO:0000313" key="2">
    <source>
        <dbReference type="Proteomes" id="UP001303889"/>
    </source>
</evidence>
<proteinExistence type="predicted"/>
<sequence>MDFLLQFAVCDLDATLEAQDAVFGPISDWLLESILSDGAARAAMADRFERGDRRAGFCHYRMEEVEEMEA</sequence>
<keyword evidence="2" id="KW-1185">Reference proteome</keyword>
<dbReference type="AlphaFoldDB" id="A0AAN6RTH8"/>
<protein>
    <submittedName>
        <fullName evidence="1">Uncharacterized protein</fullName>
    </submittedName>
</protein>
<name>A0AAN6RTH8_9PEZI</name>
<comment type="caution">
    <text evidence="1">The sequence shown here is derived from an EMBL/GenBank/DDBJ whole genome shotgun (WGS) entry which is preliminary data.</text>
</comment>
<reference evidence="1" key="1">
    <citation type="journal article" date="2023" name="Mol. Phylogenet. Evol.">
        <title>Genome-scale phylogeny and comparative genomics of the fungal order Sordariales.</title>
        <authorList>
            <person name="Hensen N."/>
            <person name="Bonometti L."/>
            <person name="Westerberg I."/>
            <person name="Brannstrom I.O."/>
            <person name="Guillou S."/>
            <person name="Cros-Aarteil S."/>
            <person name="Calhoun S."/>
            <person name="Haridas S."/>
            <person name="Kuo A."/>
            <person name="Mondo S."/>
            <person name="Pangilinan J."/>
            <person name="Riley R."/>
            <person name="LaButti K."/>
            <person name="Andreopoulos B."/>
            <person name="Lipzen A."/>
            <person name="Chen C."/>
            <person name="Yan M."/>
            <person name="Daum C."/>
            <person name="Ng V."/>
            <person name="Clum A."/>
            <person name="Steindorff A."/>
            <person name="Ohm R.A."/>
            <person name="Martin F."/>
            <person name="Silar P."/>
            <person name="Natvig D.O."/>
            <person name="Lalanne C."/>
            <person name="Gautier V."/>
            <person name="Ament-Velasquez S.L."/>
            <person name="Kruys A."/>
            <person name="Hutchinson M.I."/>
            <person name="Powell A.J."/>
            <person name="Barry K."/>
            <person name="Miller A.N."/>
            <person name="Grigoriev I.V."/>
            <person name="Debuchy R."/>
            <person name="Gladieux P."/>
            <person name="Hiltunen Thoren M."/>
            <person name="Johannesson H."/>
        </authorList>
    </citation>
    <scope>NUCLEOTIDE SEQUENCE</scope>
    <source>
        <strain evidence="1">CBS 103.79</strain>
    </source>
</reference>
<evidence type="ECO:0000313" key="1">
    <source>
        <dbReference type="EMBL" id="KAK3902420.1"/>
    </source>
</evidence>
<gene>
    <name evidence="1" type="ORF">C8A05DRAFT_33899</name>
</gene>
<organism evidence="1 2">
    <name type="scientific">Staphylotrichum tortipilum</name>
    <dbReference type="NCBI Taxonomy" id="2831512"/>
    <lineage>
        <taxon>Eukaryota</taxon>
        <taxon>Fungi</taxon>
        <taxon>Dikarya</taxon>
        <taxon>Ascomycota</taxon>
        <taxon>Pezizomycotina</taxon>
        <taxon>Sordariomycetes</taxon>
        <taxon>Sordariomycetidae</taxon>
        <taxon>Sordariales</taxon>
        <taxon>Chaetomiaceae</taxon>
        <taxon>Staphylotrichum</taxon>
    </lineage>
</organism>
<reference evidence="1" key="2">
    <citation type="submission" date="2023-05" db="EMBL/GenBank/DDBJ databases">
        <authorList>
            <consortium name="Lawrence Berkeley National Laboratory"/>
            <person name="Steindorff A."/>
            <person name="Hensen N."/>
            <person name="Bonometti L."/>
            <person name="Westerberg I."/>
            <person name="Brannstrom I.O."/>
            <person name="Guillou S."/>
            <person name="Cros-Aarteil S."/>
            <person name="Calhoun S."/>
            <person name="Haridas S."/>
            <person name="Kuo A."/>
            <person name="Mondo S."/>
            <person name="Pangilinan J."/>
            <person name="Riley R."/>
            <person name="Labutti K."/>
            <person name="Andreopoulos B."/>
            <person name="Lipzen A."/>
            <person name="Chen C."/>
            <person name="Yanf M."/>
            <person name="Daum C."/>
            <person name="Ng V."/>
            <person name="Clum A."/>
            <person name="Ohm R."/>
            <person name="Martin F."/>
            <person name="Silar P."/>
            <person name="Natvig D."/>
            <person name="Lalanne C."/>
            <person name="Gautier V."/>
            <person name="Ament-Velasquez S.L."/>
            <person name="Kruys A."/>
            <person name="Hutchinson M.I."/>
            <person name="Powell A.J."/>
            <person name="Barry K."/>
            <person name="Miller A.N."/>
            <person name="Grigoriev I.V."/>
            <person name="Debuchy R."/>
            <person name="Gladieux P."/>
            <person name="Thoren M.H."/>
            <person name="Johannesson H."/>
        </authorList>
    </citation>
    <scope>NUCLEOTIDE SEQUENCE</scope>
    <source>
        <strain evidence="1">CBS 103.79</strain>
    </source>
</reference>